<protein>
    <submittedName>
        <fullName evidence="5">UDP-N-acetylmuramyl-tripeptide synthetase</fullName>
    </submittedName>
</protein>
<dbReference type="InterPro" id="IPR005761">
    <property type="entry name" value="UDP-N-AcMur-Glu-dNH2Pim_ligase"/>
</dbReference>
<dbReference type="GO" id="GO:0009252">
    <property type="term" value="P:peptidoglycan biosynthetic process"/>
    <property type="evidence" value="ECO:0007669"/>
    <property type="project" value="UniProtKB-UniPathway"/>
</dbReference>
<dbReference type="SUPFAM" id="SSF53623">
    <property type="entry name" value="MurD-like peptide ligases, catalytic domain"/>
    <property type="match status" value="1"/>
</dbReference>
<evidence type="ECO:0000313" key="5">
    <source>
        <dbReference type="EMBL" id="KKR97849.1"/>
    </source>
</evidence>
<keyword evidence="2" id="KW-0131">Cell cycle</keyword>
<dbReference type="Gene3D" id="3.90.190.20">
    <property type="entry name" value="Mur ligase, C-terminal domain"/>
    <property type="match status" value="1"/>
</dbReference>
<keyword evidence="2" id="KW-0961">Cell wall biogenesis/degradation</keyword>
<dbReference type="SUPFAM" id="SSF53244">
    <property type="entry name" value="MurD-like peptide ligases, peptide-binding domain"/>
    <property type="match status" value="1"/>
</dbReference>
<dbReference type="GO" id="GO:0005524">
    <property type="term" value="F:ATP binding"/>
    <property type="evidence" value="ECO:0007669"/>
    <property type="project" value="InterPro"/>
</dbReference>
<accession>A0A0G0VAA3</accession>
<dbReference type="GO" id="GO:0071555">
    <property type="term" value="P:cell wall organization"/>
    <property type="evidence" value="ECO:0007669"/>
    <property type="project" value="UniProtKB-KW"/>
</dbReference>
<gene>
    <name evidence="5" type="ORF">UU49_C0023G0021</name>
</gene>
<feature type="domain" description="Mur ligase C-terminal" evidence="3">
    <location>
        <begin position="251"/>
        <end position="383"/>
    </location>
</feature>
<dbReference type="Pfam" id="PF08245">
    <property type="entry name" value="Mur_ligase_M"/>
    <property type="match status" value="1"/>
</dbReference>
<keyword evidence="2" id="KW-0133">Cell shape</keyword>
<evidence type="ECO:0000259" key="4">
    <source>
        <dbReference type="Pfam" id="PF08245"/>
    </source>
</evidence>
<evidence type="ECO:0000313" key="6">
    <source>
        <dbReference type="Proteomes" id="UP000034108"/>
    </source>
</evidence>
<organism evidence="5 6">
    <name type="scientific">Candidatus Magasanikbacteria bacterium GW2011_GWC2_41_17</name>
    <dbReference type="NCBI Taxonomy" id="1619048"/>
    <lineage>
        <taxon>Bacteria</taxon>
        <taxon>Candidatus Magasanikiibacteriota</taxon>
    </lineage>
</organism>
<dbReference type="GO" id="GO:0016881">
    <property type="term" value="F:acid-amino acid ligase activity"/>
    <property type="evidence" value="ECO:0007669"/>
    <property type="project" value="InterPro"/>
</dbReference>
<evidence type="ECO:0000256" key="1">
    <source>
        <dbReference type="ARBA" id="ARBA00005898"/>
    </source>
</evidence>
<dbReference type="NCBIfam" id="TIGR01085">
    <property type="entry name" value="murE"/>
    <property type="match status" value="1"/>
</dbReference>
<dbReference type="AlphaFoldDB" id="A0A0G0VAA3"/>
<evidence type="ECO:0000259" key="3">
    <source>
        <dbReference type="Pfam" id="PF02875"/>
    </source>
</evidence>
<dbReference type="InterPro" id="IPR013221">
    <property type="entry name" value="Mur_ligase_cen"/>
</dbReference>
<name>A0A0G0VAA3_9BACT</name>
<dbReference type="STRING" id="1619048.UU49_C0023G0021"/>
<dbReference type="GO" id="GO:0005737">
    <property type="term" value="C:cytoplasm"/>
    <property type="evidence" value="ECO:0007669"/>
    <property type="project" value="UniProtKB-SubCell"/>
</dbReference>
<comment type="subcellular location">
    <subcellularLocation>
        <location evidence="2">Cytoplasm</location>
    </subcellularLocation>
</comment>
<proteinExistence type="inferred from homology"/>
<dbReference type="GO" id="GO:0051301">
    <property type="term" value="P:cell division"/>
    <property type="evidence" value="ECO:0007669"/>
    <property type="project" value="UniProtKB-KW"/>
</dbReference>
<comment type="pathway">
    <text evidence="2">Cell wall biogenesis; peptidoglycan biosynthesis.</text>
</comment>
<sequence length="505" mass="56445">MIKKFIPKLLKKFYHFALAKLAAFVYGYPSRKLIVVGITGTGGKSSTVYLLARLLEAAGWKVGATSTVFFKIGEWEKLNDKKMTMLGRFQTQKMLRQMVRTGCKAAIIETTSQGIEQFRHLDIDYNTVVLTNLYPEHIEAHGGFENYKRAKGKLFATHPKTSIVNADDANAEYFLNFPAENKIKFNLADLRDLKLDEQGIYFVWNNARFDLPLLGKFNAYNALCVLTIAKSLGLSIEEIQKAAPAMQNIPGRLEFIDEGQLFKIIVDYAYEPKAMAGLYETIKMIPHQKVIHVLGSTGGGRDKARRPILGQIVGKQADYAIITNEDPYDENPQEIIDQVTKGALLAGKKKGENLWRILDRREAIGKAISLAVAGDLILITGKGAEQAICVANEKKIPWDDRHVARELLKNNMSEEKSKYPIGSFVDLFTNEKGNRRLRAHCVLQADGAVICTGDTDVLTALDRGVSVLIDNEPRYYQPKDGAKFLLAMSAHFSNSYLFASEITQP</sequence>
<comment type="caution">
    <text evidence="5">The sequence shown here is derived from an EMBL/GenBank/DDBJ whole genome shotgun (WGS) entry which is preliminary data.</text>
</comment>
<dbReference type="PANTHER" id="PTHR23135:SF4">
    <property type="entry name" value="UDP-N-ACETYLMURAMOYL-L-ALANYL-D-GLUTAMATE--2,6-DIAMINOPIMELATE LIGASE MURE HOMOLOG, CHLOROPLASTIC"/>
    <property type="match status" value="1"/>
</dbReference>
<dbReference type="Gene3D" id="3.40.1190.10">
    <property type="entry name" value="Mur-like, catalytic domain"/>
    <property type="match status" value="1"/>
</dbReference>
<dbReference type="PANTHER" id="PTHR23135">
    <property type="entry name" value="MUR LIGASE FAMILY MEMBER"/>
    <property type="match status" value="1"/>
</dbReference>
<dbReference type="Pfam" id="PF02875">
    <property type="entry name" value="Mur_ligase_C"/>
    <property type="match status" value="1"/>
</dbReference>
<evidence type="ECO:0000256" key="2">
    <source>
        <dbReference type="RuleBase" id="RU004135"/>
    </source>
</evidence>
<dbReference type="InterPro" id="IPR004101">
    <property type="entry name" value="Mur_ligase_C"/>
</dbReference>
<feature type="domain" description="Mur ligase central" evidence="4">
    <location>
        <begin position="38"/>
        <end position="228"/>
    </location>
</feature>
<dbReference type="EMBL" id="LCAV01000023">
    <property type="protein sequence ID" value="KKR97849.1"/>
    <property type="molecule type" value="Genomic_DNA"/>
</dbReference>
<reference evidence="5 6" key="1">
    <citation type="journal article" date="2015" name="Nature">
        <title>rRNA introns, odd ribosomes, and small enigmatic genomes across a large radiation of phyla.</title>
        <authorList>
            <person name="Brown C.T."/>
            <person name="Hug L.A."/>
            <person name="Thomas B.C."/>
            <person name="Sharon I."/>
            <person name="Castelle C.J."/>
            <person name="Singh A."/>
            <person name="Wilkins M.J."/>
            <person name="Williams K.H."/>
            <person name="Banfield J.F."/>
        </authorList>
    </citation>
    <scope>NUCLEOTIDE SEQUENCE [LARGE SCALE GENOMIC DNA]</scope>
</reference>
<dbReference type="UniPathway" id="UPA00219"/>
<dbReference type="GO" id="GO:0008360">
    <property type="term" value="P:regulation of cell shape"/>
    <property type="evidence" value="ECO:0007669"/>
    <property type="project" value="UniProtKB-KW"/>
</dbReference>
<dbReference type="InterPro" id="IPR036565">
    <property type="entry name" value="Mur-like_cat_sf"/>
</dbReference>
<dbReference type="InterPro" id="IPR036615">
    <property type="entry name" value="Mur_ligase_C_dom_sf"/>
</dbReference>
<keyword evidence="2" id="KW-0573">Peptidoglycan synthesis</keyword>
<dbReference type="Proteomes" id="UP000034108">
    <property type="component" value="Unassembled WGS sequence"/>
</dbReference>
<keyword evidence="2" id="KW-0132">Cell division</keyword>
<comment type="similarity">
    <text evidence="1">Belongs to the MurCDEF family. MurE subfamily.</text>
</comment>